<keyword evidence="2" id="KW-1185">Reference proteome</keyword>
<dbReference type="AlphaFoldDB" id="A0A2K9HBS9"/>
<protein>
    <submittedName>
        <fullName evidence="1">Uncharacterized protein</fullName>
    </submittedName>
</protein>
<dbReference type="KEGG" id="pje:CRM71_12145"/>
<accession>A0A2K9HBS9</accession>
<reference evidence="1 2" key="1">
    <citation type="submission" date="2017-06" db="EMBL/GenBank/DDBJ databases">
        <authorList>
            <person name="Varghese N."/>
            <person name="Submissions S."/>
        </authorList>
    </citation>
    <scope>NUCLEOTIDE SEQUENCE [LARGE SCALE GENOMIC DNA]</scope>
    <source>
        <strain evidence="1 2">DSM 26989</strain>
    </source>
</reference>
<evidence type="ECO:0000313" key="2">
    <source>
        <dbReference type="Proteomes" id="UP000198427"/>
    </source>
</evidence>
<evidence type="ECO:0000313" key="1">
    <source>
        <dbReference type="EMBL" id="SNS01470.1"/>
    </source>
</evidence>
<organism evidence="1 2">
    <name type="scientific">Prevotella jejuni</name>
    <dbReference type="NCBI Taxonomy" id="1177574"/>
    <lineage>
        <taxon>Bacteria</taxon>
        <taxon>Pseudomonadati</taxon>
        <taxon>Bacteroidota</taxon>
        <taxon>Bacteroidia</taxon>
        <taxon>Bacteroidales</taxon>
        <taxon>Prevotellaceae</taxon>
        <taxon>Prevotella</taxon>
    </lineage>
</organism>
<dbReference type="EMBL" id="FZNZ01000028">
    <property type="protein sequence ID" value="SNS01470.1"/>
    <property type="molecule type" value="Genomic_DNA"/>
</dbReference>
<dbReference type="GeneID" id="94030114"/>
<gene>
    <name evidence="1" type="ORF">SAMN06265364_12828</name>
</gene>
<name>A0A2K9HBS9_9BACT</name>
<dbReference type="OrthoDB" id="1080645at2"/>
<dbReference type="RefSeq" id="WP_089366848.1">
    <property type="nucleotide sequence ID" value="NZ_CP023864.1"/>
</dbReference>
<comment type="caution">
    <text evidence="1">The sequence shown here is derived from an EMBL/GenBank/DDBJ whole genome shotgun (WGS) entry which is preliminary data.</text>
</comment>
<dbReference type="Proteomes" id="UP000198427">
    <property type="component" value="Unassembled WGS sequence"/>
</dbReference>
<sequence>MTEQTTHSGPHYRTLDDIRLRKAQLLTDITKDSNRIAGLWNELMHKPKDKNSPTQRFSGVLSTGAGVLDGLILSWKLYRMFGGKHPTGLLNKRFGFFKKKKNK</sequence>
<proteinExistence type="predicted"/>